<feature type="region of interest" description="Disordered" evidence="2">
    <location>
        <begin position="336"/>
        <end position="360"/>
    </location>
</feature>
<dbReference type="AlphaFoldDB" id="A0A803PYS6"/>
<evidence type="ECO:0000313" key="4">
    <source>
        <dbReference type="Proteomes" id="UP000596661"/>
    </source>
</evidence>
<accession>A0A803PYS6</accession>
<keyword evidence="4" id="KW-1185">Reference proteome</keyword>
<dbReference type="Gene3D" id="1.10.287.1490">
    <property type="match status" value="1"/>
</dbReference>
<dbReference type="OMA" id="DSAQVEW"/>
<organism evidence="3 4">
    <name type="scientific">Cannabis sativa</name>
    <name type="common">Hemp</name>
    <name type="synonym">Marijuana</name>
    <dbReference type="NCBI Taxonomy" id="3483"/>
    <lineage>
        <taxon>Eukaryota</taxon>
        <taxon>Viridiplantae</taxon>
        <taxon>Streptophyta</taxon>
        <taxon>Embryophyta</taxon>
        <taxon>Tracheophyta</taxon>
        <taxon>Spermatophyta</taxon>
        <taxon>Magnoliopsida</taxon>
        <taxon>eudicotyledons</taxon>
        <taxon>Gunneridae</taxon>
        <taxon>Pentapetalae</taxon>
        <taxon>rosids</taxon>
        <taxon>fabids</taxon>
        <taxon>Rosales</taxon>
        <taxon>Cannabaceae</taxon>
        <taxon>Cannabis</taxon>
    </lineage>
</organism>
<evidence type="ECO:0000256" key="2">
    <source>
        <dbReference type="SAM" id="MobiDB-lite"/>
    </source>
</evidence>
<feature type="region of interest" description="Disordered" evidence="2">
    <location>
        <begin position="680"/>
        <end position="701"/>
    </location>
</feature>
<dbReference type="Proteomes" id="UP000596661">
    <property type="component" value="Chromosome 6"/>
</dbReference>
<protein>
    <submittedName>
        <fullName evidence="3">Uncharacterized protein</fullName>
    </submittedName>
</protein>
<keyword evidence="1" id="KW-0175">Coiled coil</keyword>
<feature type="compositionally biased region" description="Basic residues" evidence="2">
    <location>
        <begin position="337"/>
        <end position="358"/>
    </location>
</feature>
<proteinExistence type="predicted"/>
<reference evidence="3" key="2">
    <citation type="submission" date="2021-03" db="UniProtKB">
        <authorList>
            <consortium name="EnsemblPlants"/>
        </authorList>
    </citation>
    <scope>IDENTIFICATION</scope>
</reference>
<dbReference type="Gramene" id="evm.model.06.541">
    <property type="protein sequence ID" value="cds.evm.model.06.541"/>
    <property type="gene ID" value="evm.TU.06.541"/>
</dbReference>
<evidence type="ECO:0000313" key="3">
    <source>
        <dbReference type="EnsemblPlants" id="cds.evm.model.06.541"/>
    </source>
</evidence>
<dbReference type="EMBL" id="UZAU01000566">
    <property type="status" value="NOT_ANNOTATED_CDS"/>
    <property type="molecule type" value="Genomic_DNA"/>
</dbReference>
<feature type="coiled-coil region" evidence="1">
    <location>
        <begin position="521"/>
        <end position="625"/>
    </location>
</feature>
<evidence type="ECO:0000256" key="1">
    <source>
        <dbReference type="SAM" id="Coils"/>
    </source>
</evidence>
<reference evidence="3" key="1">
    <citation type="submission" date="2018-11" db="EMBL/GenBank/DDBJ databases">
        <authorList>
            <person name="Grassa J C."/>
        </authorList>
    </citation>
    <scope>NUCLEOTIDE SEQUENCE [LARGE SCALE GENOMIC DNA]</scope>
</reference>
<dbReference type="EnsemblPlants" id="evm.model.06.541">
    <property type="protein sequence ID" value="cds.evm.model.06.541"/>
    <property type="gene ID" value="evm.TU.06.541"/>
</dbReference>
<feature type="compositionally biased region" description="Acidic residues" evidence="2">
    <location>
        <begin position="681"/>
        <end position="701"/>
    </location>
</feature>
<name>A0A803PYS6_CANSA</name>
<sequence length="701" mass="77783">MANVDYPGVSSLVSDSLSSSIALGFVESLLVSDTPPMKVENVDVPADLEVECLGSVSIVSRSHFGGEAGISGQVIPFEGVTLAVPPLKKSKRKKQALGSSYLDVKSSCLSVLTQQELDFLVSSCGFSSGVEVRLPKPHERADSAQVEWVCLHTYWFKSKIRLRLPIPKLIKEFLLHYSIAPAQLLPNMWAILLGLIVLGDKAGVLWEVPDVINFYSLMENEPGRYHLHPKKNRALITDLETSHKGWKESYNRQRGDRYQGYFFPRRIALGIPTPYPSYFIWLDFLKCALKDLNQTPKPILIDFSEDHSCLAETYPRHLPKMRLSKMTVEEIEAQTTARRKRLMSKSPKRKSKANKSRAMRLEEANQSDFGMSSQHDSATDDAIGTLLNVLPKISSGAGEAQGNFEGLAPTELPNLGGLSQPENLSAATKDVSFEESAENYFKSLLDAVRKPDDNFYISQGRDSILKDTAISRMKMALRCVHAMKFAPQTDKEKESLAKSYSRYKKNYEAAAAAKAAALTRVSTLEVDIELLKSKANGLESEKRGWDLTHSALESKKQALSDKVASLETSLSGVNLEKAALSQERDTFRSEVEAAKEKLSSLSGKLSEAEKAAAQAQKALADEKGSLTKEIKVLTSQVKKAFLTESYQSAFKLYSEFREGKSTTWDLDEFFKNYVEFKKDEDLVESSTESDEASDDEDADGA</sequence>